<evidence type="ECO:0000256" key="1">
    <source>
        <dbReference type="ARBA" id="ARBA00010605"/>
    </source>
</evidence>
<dbReference type="HAMAP" id="MF_00503">
    <property type="entry name" value="Ribosomal_bL9"/>
    <property type="match status" value="1"/>
</dbReference>
<dbReference type="AlphaFoldDB" id="E1K1Z5"/>
<dbReference type="EMBL" id="AECZ01000047">
    <property type="protein sequence ID" value="EFL49353.1"/>
    <property type="molecule type" value="Genomic_DNA"/>
</dbReference>
<dbReference type="GO" id="GO:0003735">
    <property type="term" value="F:structural constituent of ribosome"/>
    <property type="evidence" value="ECO:0007669"/>
    <property type="project" value="InterPro"/>
</dbReference>
<dbReference type="InterPro" id="IPR000244">
    <property type="entry name" value="Ribosomal_bL9"/>
</dbReference>
<comment type="function">
    <text evidence="7">Binds to the 23S rRNA.</text>
</comment>
<feature type="compositionally biased region" description="Low complexity" evidence="9">
    <location>
        <begin position="156"/>
        <end position="178"/>
    </location>
</feature>
<dbReference type="PROSITE" id="PS00651">
    <property type="entry name" value="RIBOSOMAL_L9"/>
    <property type="match status" value="1"/>
</dbReference>
<gene>
    <name evidence="7" type="primary">rplI</name>
    <name evidence="11" type="ORF">DesfrDRAFT_3895</name>
</gene>
<dbReference type="InterPro" id="IPR036791">
    <property type="entry name" value="Ribosomal_bL9_C_sf"/>
</dbReference>
<dbReference type="GO" id="GO:0005840">
    <property type="term" value="C:ribosome"/>
    <property type="evidence" value="ECO:0007669"/>
    <property type="project" value="UniProtKB-KW"/>
</dbReference>
<evidence type="ECO:0000256" key="4">
    <source>
        <dbReference type="ARBA" id="ARBA00022980"/>
    </source>
</evidence>
<evidence type="ECO:0000313" key="12">
    <source>
        <dbReference type="Proteomes" id="UP000006250"/>
    </source>
</evidence>
<dbReference type="STRING" id="596151.DesfrDRAFT_3895"/>
<dbReference type="InterPro" id="IPR020594">
    <property type="entry name" value="Ribosomal_bL9_bac/chp"/>
</dbReference>
<dbReference type="InterPro" id="IPR009027">
    <property type="entry name" value="Ribosomal_bL9/RNase_H1_N"/>
</dbReference>
<dbReference type="RefSeq" id="WP_005996757.1">
    <property type="nucleotide sequence ID" value="NZ_AECZ01000047.1"/>
</dbReference>
<evidence type="ECO:0000256" key="5">
    <source>
        <dbReference type="ARBA" id="ARBA00023274"/>
    </source>
</evidence>
<dbReference type="InterPro" id="IPR036935">
    <property type="entry name" value="Ribosomal_bL9_N_sf"/>
</dbReference>
<name>E1K1Z5_SOLFR</name>
<dbReference type="GO" id="GO:0019843">
    <property type="term" value="F:rRNA binding"/>
    <property type="evidence" value="ECO:0007669"/>
    <property type="project" value="UniProtKB-UniRule"/>
</dbReference>
<evidence type="ECO:0000256" key="2">
    <source>
        <dbReference type="ARBA" id="ARBA00022730"/>
    </source>
</evidence>
<dbReference type="GO" id="GO:0006412">
    <property type="term" value="P:translation"/>
    <property type="evidence" value="ECO:0007669"/>
    <property type="project" value="UniProtKB-UniRule"/>
</dbReference>
<accession>E1K1Z5</accession>
<reference evidence="11 12" key="1">
    <citation type="submission" date="2010-08" db="EMBL/GenBank/DDBJ databases">
        <title>The draft genome of Desulfovibrio fructosovorans JJ.</title>
        <authorList>
            <consortium name="US DOE Joint Genome Institute (JGI-PGF)"/>
            <person name="Lucas S."/>
            <person name="Copeland A."/>
            <person name="Lapidus A."/>
            <person name="Cheng J.-F."/>
            <person name="Bruce D."/>
            <person name="Goodwin L."/>
            <person name="Pitluck S."/>
            <person name="Land M.L."/>
            <person name="Hauser L."/>
            <person name="Chang Y.-J."/>
            <person name="Jeffries C."/>
            <person name="Wall J.D."/>
            <person name="Stahl D.A."/>
            <person name="Arkin A.P."/>
            <person name="Dehal P."/>
            <person name="Stolyar S.M."/>
            <person name="Hazen T.C."/>
            <person name="Woyke T.J."/>
        </authorList>
    </citation>
    <scope>NUCLEOTIDE SEQUENCE [LARGE SCALE GENOMIC DNA]</scope>
    <source>
        <strain evidence="11 12">JJ</strain>
    </source>
</reference>
<dbReference type="Gene3D" id="3.40.5.10">
    <property type="entry name" value="Ribosomal protein L9, N-terminal domain"/>
    <property type="match status" value="1"/>
</dbReference>
<feature type="region of interest" description="Disordered" evidence="9">
    <location>
        <begin position="147"/>
        <end position="187"/>
    </location>
</feature>
<dbReference type="InterPro" id="IPR020070">
    <property type="entry name" value="Ribosomal_bL9_N"/>
</dbReference>
<evidence type="ECO:0000313" key="11">
    <source>
        <dbReference type="EMBL" id="EFL49353.1"/>
    </source>
</evidence>
<dbReference type="GO" id="GO:1990904">
    <property type="term" value="C:ribonucleoprotein complex"/>
    <property type="evidence" value="ECO:0007669"/>
    <property type="project" value="UniProtKB-KW"/>
</dbReference>
<dbReference type="InterPro" id="IPR020069">
    <property type="entry name" value="Ribosomal_bL9_C"/>
</dbReference>
<dbReference type="Gene3D" id="3.10.430.100">
    <property type="entry name" value="Ribosomal protein L9, C-terminal domain"/>
    <property type="match status" value="1"/>
</dbReference>
<dbReference type="OrthoDB" id="9788336at2"/>
<dbReference type="NCBIfam" id="TIGR00158">
    <property type="entry name" value="L9"/>
    <property type="match status" value="1"/>
</dbReference>
<keyword evidence="5 7" id="KW-0687">Ribonucleoprotein</keyword>
<dbReference type="SUPFAM" id="SSF55658">
    <property type="entry name" value="L9 N-domain-like"/>
    <property type="match status" value="1"/>
</dbReference>
<dbReference type="Pfam" id="PF03948">
    <property type="entry name" value="Ribosomal_L9_C"/>
    <property type="match status" value="1"/>
</dbReference>
<evidence type="ECO:0000256" key="7">
    <source>
        <dbReference type="HAMAP-Rule" id="MF_00503"/>
    </source>
</evidence>
<dbReference type="SUPFAM" id="SSF55653">
    <property type="entry name" value="Ribosomal protein L9 C-domain"/>
    <property type="match status" value="1"/>
</dbReference>
<feature type="coiled-coil region" evidence="8">
    <location>
        <begin position="37"/>
        <end position="71"/>
    </location>
</feature>
<comment type="similarity">
    <text evidence="1 7">Belongs to the bacterial ribosomal protein bL9 family.</text>
</comment>
<keyword evidence="3 7" id="KW-0694">RNA-binding</keyword>
<evidence type="ECO:0000256" key="3">
    <source>
        <dbReference type="ARBA" id="ARBA00022884"/>
    </source>
</evidence>
<evidence type="ECO:0000259" key="10">
    <source>
        <dbReference type="PROSITE" id="PS00651"/>
    </source>
</evidence>
<organism evidence="11 12">
    <name type="scientific">Solidesulfovibrio fructosivorans JJ]</name>
    <dbReference type="NCBI Taxonomy" id="596151"/>
    <lineage>
        <taxon>Bacteria</taxon>
        <taxon>Pseudomonadati</taxon>
        <taxon>Thermodesulfobacteriota</taxon>
        <taxon>Desulfovibrionia</taxon>
        <taxon>Desulfovibrionales</taxon>
        <taxon>Desulfovibrionaceae</taxon>
        <taxon>Solidesulfovibrio</taxon>
    </lineage>
</organism>
<sequence>MELILRADVENLGRLGDKVAVKPGYGRNYLIPQGLAMLATDANMRRFENERKKLQAKRDALASAAQTLADKLAAAEIIIEVRVGEGDKLYGSVTSAIIADKLAEQGVEVDRKKIVLDEPIRALGQYEVAVKLLPELRGVVNVTVKRQGGYEEEEPAAPVAAEGETAEAAEVAPQAEEASGQPEEETA</sequence>
<keyword evidence="4 7" id="KW-0689">Ribosomal protein</keyword>
<evidence type="ECO:0000256" key="8">
    <source>
        <dbReference type="SAM" id="Coils"/>
    </source>
</evidence>
<evidence type="ECO:0000256" key="9">
    <source>
        <dbReference type="SAM" id="MobiDB-lite"/>
    </source>
</evidence>
<dbReference type="PANTHER" id="PTHR21368">
    <property type="entry name" value="50S RIBOSOMAL PROTEIN L9"/>
    <property type="match status" value="1"/>
</dbReference>
<dbReference type="Pfam" id="PF01281">
    <property type="entry name" value="Ribosomal_L9_N"/>
    <property type="match status" value="1"/>
</dbReference>
<keyword evidence="8" id="KW-0175">Coiled coil</keyword>
<comment type="caution">
    <text evidence="11">The sequence shown here is derived from an EMBL/GenBank/DDBJ whole genome shotgun (WGS) entry which is preliminary data.</text>
</comment>
<protein>
    <recommendedName>
        <fullName evidence="6 7">Large ribosomal subunit protein bL9</fullName>
    </recommendedName>
</protein>
<feature type="domain" description="Ribosomal protein L9" evidence="10">
    <location>
        <begin position="13"/>
        <end position="40"/>
    </location>
</feature>
<keyword evidence="12" id="KW-1185">Reference proteome</keyword>
<keyword evidence="2 7" id="KW-0699">rRNA-binding</keyword>
<dbReference type="eggNOG" id="COG0359">
    <property type="taxonomic scope" value="Bacteria"/>
</dbReference>
<dbReference type="Proteomes" id="UP000006250">
    <property type="component" value="Unassembled WGS sequence"/>
</dbReference>
<proteinExistence type="inferred from homology"/>
<evidence type="ECO:0000256" key="6">
    <source>
        <dbReference type="ARBA" id="ARBA00035292"/>
    </source>
</evidence>